<evidence type="ECO:0000313" key="3">
    <source>
        <dbReference type="Proteomes" id="UP001341840"/>
    </source>
</evidence>
<keyword evidence="3" id="KW-1185">Reference proteome</keyword>
<feature type="compositionally biased region" description="Polar residues" evidence="1">
    <location>
        <begin position="231"/>
        <end position="248"/>
    </location>
</feature>
<accession>A0ABU6V555</accession>
<dbReference type="InterPro" id="IPR008581">
    <property type="entry name" value="DUF863_pln"/>
</dbReference>
<evidence type="ECO:0000256" key="1">
    <source>
        <dbReference type="SAM" id="MobiDB-lite"/>
    </source>
</evidence>
<evidence type="ECO:0000313" key="2">
    <source>
        <dbReference type="EMBL" id="MED6167630.1"/>
    </source>
</evidence>
<comment type="caution">
    <text evidence="2">The sequence shown here is derived from an EMBL/GenBank/DDBJ whole genome shotgun (WGS) entry which is preliminary data.</text>
</comment>
<proteinExistence type="predicted"/>
<dbReference type="PANTHER" id="PTHR33167:SF29">
    <property type="entry name" value="T28K15.14 PROTEIN"/>
    <property type="match status" value="1"/>
</dbReference>
<sequence>MLMKDIGSEQACTQSTWLFLSSNPIRPESSMSLFEDARLSSTKMVLPERHDGIYSSIHQKPLGLQLCSDQLASHVDHESLNLPFSGVDDNRRMKSTSLGYLDQIDNSCTQNVIDLEVSLEERSNENGIHGACTTAISTVCNSDSQISVFSGQMKNSSFPCGDAEFPHGFQDCRKALINKSSPKDCIARDAQKFDLNEVQFYDSASNSSDSLVTSHSSAKSFHIFGISFDSSPGSNHPCSTQRKQNSKSLSDDASKTLQLDETVNPVVVNTNSNSNGTKVGEAIILGSKYVSRTKVNPCKDLSYCTSDLENKDTGSTRNPSVVQFIDSDLSCACQSQAEEKYVDGNALCESCCIVDSSDSLKDRQPKTNLGETNLNAPVQNLGTDEKVVELPEASMCVQSAAQLLVKFSLNSSSKTERIKVDKEEIVKVERADSYEQIALELEECNDDDCSASSKAYEVDMAKTNDFSLRLKRGRRFKDFHKEILPGLASLSRHEIQEDINILEAVLRSREYRKIRSRMGDHSNQCAPTRRVRSKRNYGWRKFL</sequence>
<dbReference type="PANTHER" id="PTHR33167">
    <property type="entry name" value="TRANSCRIPTION FACTOR, PUTATIVE (DUF863)-RELATED"/>
    <property type="match status" value="1"/>
</dbReference>
<dbReference type="Proteomes" id="UP001341840">
    <property type="component" value="Unassembled WGS sequence"/>
</dbReference>
<dbReference type="EMBL" id="JASCZI010151044">
    <property type="protein sequence ID" value="MED6167630.1"/>
    <property type="molecule type" value="Genomic_DNA"/>
</dbReference>
<organism evidence="2 3">
    <name type="scientific">Stylosanthes scabra</name>
    <dbReference type="NCBI Taxonomy" id="79078"/>
    <lineage>
        <taxon>Eukaryota</taxon>
        <taxon>Viridiplantae</taxon>
        <taxon>Streptophyta</taxon>
        <taxon>Embryophyta</taxon>
        <taxon>Tracheophyta</taxon>
        <taxon>Spermatophyta</taxon>
        <taxon>Magnoliopsida</taxon>
        <taxon>eudicotyledons</taxon>
        <taxon>Gunneridae</taxon>
        <taxon>Pentapetalae</taxon>
        <taxon>rosids</taxon>
        <taxon>fabids</taxon>
        <taxon>Fabales</taxon>
        <taxon>Fabaceae</taxon>
        <taxon>Papilionoideae</taxon>
        <taxon>50 kb inversion clade</taxon>
        <taxon>dalbergioids sensu lato</taxon>
        <taxon>Dalbergieae</taxon>
        <taxon>Pterocarpus clade</taxon>
        <taxon>Stylosanthes</taxon>
    </lineage>
</organism>
<feature type="region of interest" description="Disordered" evidence="1">
    <location>
        <begin position="231"/>
        <end position="254"/>
    </location>
</feature>
<gene>
    <name evidence="2" type="ORF">PIB30_004855</name>
</gene>
<name>A0ABU6V555_9FABA</name>
<protein>
    <submittedName>
        <fullName evidence="2">Uncharacterized protein</fullName>
    </submittedName>
</protein>
<reference evidence="2 3" key="1">
    <citation type="journal article" date="2023" name="Plants (Basel)">
        <title>Bridging the Gap: Combining Genomics and Transcriptomics Approaches to Understand Stylosanthes scabra, an Orphan Legume from the Brazilian Caatinga.</title>
        <authorList>
            <person name="Ferreira-Neto J.R.C."/>
            <person name="da Silva M.D."/>
            <person name="Binneck E."/>
            <person name="de Melo N.F."/>
            <person name="da Silva R.H."/>
            <person name="de Melo A.L.T.M."/>
            <person name="Pandolfi V."/>
            <person name="Bustamante F.O."/>
            <person name="Brasileiro-Vidal A.C."/>
            <person name="Benko-Iseppon A.M."/>
        </authorList>
    </citation>
    <scope>NUCLEOTIDE SEQUENCE [LARGE SCALE GENOMIC DNA]</scope>
    <source>
        <tissue evidence="2">Leaves</tissue>
    </source>
</reference>
<dbReference type="Pfam" id="PF05904">
    <property type="entry name" value="DUF863"/>
    <property type="match status" value="1"/>
</dbReference>